<dbReference type="EMBL" id="CAJGYO010000275">
    <property type="protein sequence ID" value="CAD6341714.1"/>
    <property type="molecule type" value="Genomic_DNA"/>
</dbReference>
<organism evidence="1 2">
    <name type="scientific">Miscanthus lutarioriparius</name>
    <dbReference type="NCBI Taxonomy" id="422564"/>
    <lineage>
        <taxon>Eukaryota</taxon>
        <taxon>Viridiplantae</taxon>
        <taxon>Streptophyta</taxon>
        <taxon>Embryophyta</taxon>
        <taxon>Tracheophyta</taxon>
        <taxon>Spermatophyta</taxon>
        <taxon>Magnoliopsida</taxon>
        <taxon>Liliopsida</taxon>
        <taxon>Poales</taxon>
        <taxon>Poaceae</taxon>
        <taxon>PACMAD clade</taxon>
        <taxon>Panicoideae</taxon>
        <taxon>Andropogonodae</taxon>
        <taxon>Andropogoneae</taxon>
        <taxon>Saccharinae</taxon>
        <taxon>Miscanthus</taxon>
    </lineage>
</organism>
<name>A0A811SKE3_9POAL</name>
<dbReference type="Proteomes" id="UP000604825">
    <property type="component" value="Unassembled WGS sequence"/>
</dbReference>
<dbReference type="OrthoDB" id="712864at2759"/>
<sequence>MTTKPPLTVFISTESENDEIMIMWADQGMESFKRFSMAYPNKPTYIMSFGGNMYATDRVNTETRVIEPVSSIDSLTLFVSHVWCLSINADKFPSIQGSYVYFLEPTIFGSYYYGAVDTTIVHVADNIVVEFAGGYGSLEGFFRPFTLAQVITDSRKSIHYSKSVRNDDAQQVGHLG</sequence>
<accession>A0A811SKE3</accession>
<reference evidence="1" key="1">
    <citation type="submission" date="2020-10" db="EMBL/GenBank/DDBJ databases">
        <authorList>
            <person name="Han B."/>
            <person name="Lu T."/>
            <person name="Zhao Q."/>
            <person name="Huang X."/>
            <person name="Zhao Y."/>
        </authorList>
    </citation>
    <scope>NUCLEOTIDE SEQUENCE</scope>
</reference>
<keyword evidence="2" id="KW-1185">Reference proteome</keyword>
<proteinExistence type="predicted"/>
<comment type="caution">
    <text evidence="1">The sequence shown here is derived from an EMBL/GenBank/DDBJ whole genome shotgun (WGS) entry which is preliminary data.</text>
</comment>
<dbReference type="PANTHER" id="PTHR33165">
    <property type="entry name" value="F-BOX DOMAIN CONTAINING PROTEIN-LIKE-RELATED"/>
    <property type="match status" value="1"/>
</dbReference>
<dbReference type="PANTHER" id="PTHR33165:SF30">
    <property type="entry name" value="DUF295 DOMAIN-CONTAINING PROTEIN"/>
    <property type="match status" value="1"/>
</dbReference>
<evidence type="ECO:0000313" key="1">
    <source>
        <dbReference type="EMBL" id="CAD6341714.1"/>
    </source>
</evidence>
<gene>
    <name evidence="1" type="ORF">NCGR_LOCUS65812</name>
</gene>
<evidence type="ECO:0000313" key="2">
    <source>
        <dbReference type="Proteomes" id="UP000604825"/>
    </source>
</evidence>
<protein>
    <submittedName>
        <fullName evidence="1">Uncharacterized protein</fullName>
    </submittedName>
</protein>
<dbReference type="AlphaFoldDB" id="A0A811SKE3"/>